<evidence type="ECO:0000256" key="1">
    <source>
        <dbReference type="SAM" id="SignalP"/>
    </source>
</evidence>
<feature type="chain" id="PRO_5002774423" description="Lipoprotein" evidence="1">
    <location>
        <begin position="20"/>
        <end position="191"/>
    </location>
</feature>
<evidence type="ECO:0008006" key="4">
    <source>
        <dbReference type="Google" id="ProtNLM"/>
    </source>
</evidence>
<proteinExistence type="predicted"/>
<evidence type="ECO:0000313" key="2">
    <source>
        <dbReference type="EMBL" id="ACB73855.1"/>
    </source>
</evidence>
<dbReference type="STRING" id="452637.Oter_0565"/>
<organism evidence="2 3">
    <name type="scientific">Opitutus terrae (strain DSM 11246 / JCM 15787 / PB90-1)</name>
    <dbReference type="NCBI Taxonomy" id="452637"/>
    <lineage>
        <taxon>Bacteria</taxon>
        <taxon>Pseudomonadati</taxon>
        <taxon>Verrucomicrobiota</taxon>
        <taxon>Opitutia</taxon>
        <taxon>Opitutales</taxon>
        <taxon>Opitutaceae</taxon>
        <taxon>Opitutus</taxon>
    </lineage>
</organism>
<keyword evidence="1" id="KW-0732">Signal</keyword>
<dbReference type="RefSeq" id="WP_012373393.1">
    <property type="nucleotide sequence ID" value="NC_010571.1"/>
</dbReference>
<name>B1ZSJ8_OPITP</name>
<reference evidence="2 3" key="1">
    <citation type="journal article" date="2011" name="J. Bacteriol.">
        <title>Genome sequence of the verrucomicrobium Opitutus terrae PB90-1, an abundant inhabitant of rice paddy soil ecosystems.</title>
        <authorList>
            <person name="van Passel M.W."/>
            <person name="Kant R."/>
            <person name="Palva A."/>
            <person name="Copeland A."/>
            <person name="Lucas S."/>
            <person name="Lapidus A."/>
            <person name="Glavina del Rio T."/>
            <person name="Pitluck S."/>
            <person name="Goltsman E."/>
            <person name="Clum A."/>
            <person name="Sun H."/>
            <person name="Schmutz J."/>
            <person name="Larimer F.W."/>
            <person name="Land M.L."/>
            <person name="Hauser L."/>
            <person name="Kyrpides N."/>
            <person name="Mikhailova N."/>
            <person name="Richardson P.P."/>
            <person name="Janssen P.H."/>
            <person name="de Vos W.M."/>
            <person name="Smidt H."/>
        </authorList>
    </citation>
    <scope>NUCLEOTIDE SEQUENCE [LARGE SCALE GENOMIC DNA]</scope>
    <source>
        <strain evidence="3">DSM 11246 / JCM 15787 / PB90-1</strain>
    </source>
</reference>
<sequence>MKTAWLLLVSAALMYAGCAAPRATVPVSDRNSFVARLPAETYVASITPSPEGLRSQKALATLGAVKLTPLPPGATPAKPTHSVPPRLPLTWEDGEPLTGTADFLLLIGADGQLQAIYCCDQTNRLVAQGTAATLPQWTFTPAEVQGSPVPMVLHLPIVIVVAPQSRHPQVLDHYSPAPQFGPVGGPLPHGI</sequence>
<dbReference type="KEGG" id="ote:Oter_0565"/>
<feature type="signal peptide" evidence="1">
    <location>
        <begin position="1"/>
        <end position="19"/>
    </location>
</feature>
<protein>
    <recommendedName>
        <fullName evidence="4">Lipoprotein</fullName>
    </recommendedName>
</protein>
<accession>B1ZSJ8</accession>
<dbReference type="HOGENOM" id="CLU_1420201_0_0_0"/>
<gene>
    <name evidence="2" type="ordered locus">Oter_0565</name>
</gene>
<keyword evidence="3" id="KW-1185">Reference proteome</keyword>
<dbReference type="OrthoDB" id="192927at2"/>
<dbReference type="Gene3D" id="3.30.1150.10">
    <property type="match status" value="1"/>
</dbReference>
<dbReference type="EMBL" id="CP001032">
    <property type="protein sequence ID" value="ACB73855.1"/>
    <property type="molecule type" value="Genomic_DNA"/>
</dbReference>
<dbReference type="AlphaFoldDB" id="B1ZSJ8"/>
<dbReference type="Proteomes" id="UP000007013">
    <property type="component" value="Chromosome"/>
</dbReference>
<evidence type="ECO:0000313" key="3">
    <source>
        <dbReference type="Proteomes" id="UP000007013"/>
    </source>
</evidence>